<evidence type="ECO:0000256" key="3">
    <source>
        <dbReference type="ARBA" id="ARBA00004613"/>
    </source>
</evidence>
<evidence type="ECO:0000256" key="7">
    <source>
        <dbReference type="ARBA" id="ARBA00022692"/>
    </source>
</evidence>
<protein>
    <recommendedName>
        <fullName evidence="18">CFEM domain-containing protein</fullName>
    </recommendedName>
</protein>
<gene>
    <name evidence="19" type="ORF">BJX63DRAFT_417232</name>
</gene>
<proteinExistence type="inferred from homology"/>
<evidence type="ECO:0000256" key="5">
    <source>
        <dbReference type="ARBA" id="ARBA00022525"/>
    </source>
</evidence>
<evidence type="ECO:0000256" key="15">
    <source>
        <dbReference type="SAM" id="MobiDB-lite"/>
    </source>
</evidence>
<evidence type="ECO:0000313" key="20">
    <source>
        <dbReference type="Proteomes" id="UP001610334"/>
    </source>
</evidence>
<keyword evidence="8 17" id="KW-0732">Signal</keyword>
<feature type="disulfide bond" evidence="14">
    <location>
        <begin position="28"/>
        <end position="59"/>
    </location>
</feature>
<comment type="caution">
    <text evidence="14">Lacks conserved residue(s) required for the propagation of feature annotation.</text>
</comment>
<keyword evidence="20" id="KW-1185">Reference proteome</keyword>
<feature type="transmembrane region" description="Helical" evidence="16">
    <location>
        <begin position="281"/>
        <end position="301"/>
    </location>
</feature>
<evidence type="ECO:0000256" key="4">
    <source>
        <dbReference type="ARBA" id="ARBA00010031"/>
    </source>
</evidence>
<dbReference type="Proteomes" id="UP001610334">
    <property type="component" value="Unassembled WGS sequence"/>
</dbReference>
<dbReference type="PANTHER" id="PTHR33048">
    <property type="entry name" value="PTH11-LIKE INTEGRAL MEMBRANE PROTEIN (AFU_ORTHOLOGUE AFUA_5G11245)"/>
    <property type="match status" value="1"/>
</dbReference>
<feature type="signal peptide" evidence="17">
    <location>
        <begin position="1"/>
        <end position="19"/>
    </location>
</feature>
<dbReference type="EMBL" id="JBFXLT010000377">
    <property type="protein sequence ID" value="KAL2801515.1"/>
    <property type="molecule type" value="Genomic_DNA"/>
</dbReference>
<keyword evidence="9 16" id="KW-1133">Transmembrane helix</keyword>
<reference evidence="19 20" key="1">
    <citation type="submission" date="2024-07" db="EMBL/GenBank/DDBJ databases">
        <title>Section-level genome sequencing and comparative genomics of Aspergillus sections Usti and Cavernicolus.</title>
        <authorList>
            <consortium name="Lawrence Berkeley National Laboratory"/>
            <person name="Nybo J.L."/>
            <person name="Vesth T.C."/>
            <person name="Theobald S."/>
            <person name="Frisvad J.C."/>
            <person name="Larsen T.O."/>
            <person name="Kjaerboelling I."/>
            <person name="Rothschild-Mancinelli K."/>
            <person name="Lyhne E.K."/>
            <person name="Kogle M.E."/>
            <person name="Barry K."/>
            <person name="Clum A."/>
            <person name="Na H."/>
            <person name="Ledsgaard L."/>
            <person name="Lin J."/>
            <person name="Lipzen A."/>
            <person name="Kuo A."/>
            <person name="Riley R."/>
            <person name="Mondo S."/>
            <person name="Labutti K."/>
            <person name="Haridas S."/>
            <person name="Pangalinan J."/>
            <person name="Salamov A.A."/>
            <person name="Simmons B.A."/>
            <person name="Magnuson J.K."/>
            <person name="Chen J."/>
            <person name="Drula E."/>
            <person name="Henrissat B."/>
            <person name="Wiebenga A."/>
            <person name="Lubbers R.J."/>
            <person name="Gomes A.C."/>
            <person name="Makela M.R."/>
            <person name="Stajich J."/>
            <person name="Grigoriev I.V."/>
            <person name="Mortensen U.H."/>
            <person name="De Vries R.P."/>
            <person name="Baker S.E."/>
            <person name="Andersen M.R."/>
        </authorList>
    </citation>
    <scope>NUCLEOTIDE SEQUENCE [LARGE SCALE GENOMIC DNA]</scope>
    <source>
        <strain evidence="19 20">CBS 588.65</strain>
    </source>
</reference>
<comment type="caution">
    <text evidence="19">The sequence shown here is derived from an EMBL/GenBank/DDBJ whole genome shotgun (WGS) entry which is preliminary data.</text>
</comment>
<evidence type="ECO:0000256" key="6">
    <source>
        <dbReference type="ARBA" id="ARBA00022622"/>
    </source>
</evidence>
<evidence type="ECO:0000256" key="13">
    <source>
        <dbReference type="ARBA" id="ARBA00038359"/>
    </source>
</evidence>
<evidence type="ECO:0000256" key="17">
    <source>
        <dbReference type="SAM" id="SignalP"/>
    </source>
</evidence>
<accession>A0ABR4GR12</accession>
<evidence type="ECO:0000256" key="14">
    <source>
        <dbReference type="PROSITE-ProRule" id="PRU01356"/>
    </source>
</evidence>
<feature type="disulfide bond" evidence="14">
    <location>
        <begin position="47"/>
        <end position="80"/>
    </location>
</feature>
<sequence>MRFLVLMAVVAYLLRPTWGRLPACANDCLLSAVSGSSCSRDGTLCICEDDSSQHGFISCLVRNCSPKEQLAARNITDTTCGISARDKTLVNPIVTTAFGIPAILSSIVRLSDFGRLSGAEDSFLTVALLSAILVGCLEYPASLKGFGRDMWHIAVANITDILRLSFIVQISYVVSTSSYKMAFLCLYLRIFWSDGPIRRAIHGLMVLVSLYFLIFLLLVTFHCQPVSYSWTFWAGETAGTCLDFNAISLACAICNIGIDLSVILLPTPRIFGLRLKRTKKILVFAMLSTGSFVLIVSIIRLRAILSFGKTTNPTWDNVGTAYWSTIECFTAVVCANLPSIRQRVSKTLTRSGLGSGQSDSDTHDVPFHPPSQPHGRIQREVNVTVAHYRPCPSGFGTELRTPDEGSVISSIPSTQRPKSRSIDLLYQL</sequence>
<evidence type="ECO:0000259" key="18">
    <source>
        <dbReference type="PROSITE" id="PS52012"/>
    </source>
</evidence>
<evidence type="ECO:0000256" key="1">
    <source>
        <dbReference type="ARBA" id="ARBA00004141"/>
    </source>
</evidence>
<name>A0ABR4GR12_9EURO</name>
<comment type="subcellular location">
    <subcellularLocation>
        <location evidence="2">Membrane</location>
        <topology evidence="2">Lipid-anchor</topology>
        <topology evidence="2">GPI-anchor</topology>
    </subcellularLocation>
    <subcellularLocation>
        <location evidence="1">Membrane</location>
        <topology evidence="1">Multi-pass membrane protein</topology>
    </subcellularLocation>
    <subcellularLocation>
        <location evidence="3">Secreted</location>
    </subcellularLocation>
</comment>
<comment type="similarity">
    <text evidence="13">Belongs to the SAT4 family.</text>
</comment>
<keyword evidence="6" id="KW-0336">GPI-anchor</keyword>
<evidence type="ECO:0000256" key="9">
    <source>
        <dbReference type="ARBA" id="ARBA00022989"/>
    </source>
</evidence>
<feature type="domain" description="CFEM" evidence="18">
    <location>
        <begin position="1"/>
        <end position="107"/>
    </location>
</feature>
<evidence type="ECO:0000256" key="8">
    <source>
        <dbReference type="ARBA" id="ARBA00022729"/>
    </source>
</evidence>
<keyword evidence="7 16" id="KW-0812">Transmembrane</keyword>
<feature type="region of interest" description="Disordered" evidence="15">
    <location>
        <begin position="348"/>
        <end position="375"/>
    </location>
</feature>
<dbReference type="Pfam" id="PF05730">
    <property type="entry name" value="CFEM"/>
    <property type="match status" value="1"/>
</dbReference>
<evidence type="ECO:0000256" key="12">
    <source>
        <dbReference type="ARBA" id="ARBA00023288"/>
    </source>
</evidence>
<feature type="transmembrane region" description="Helical" evidence="16">
    <location>
        <begin position="242"/>
        <end position="265"/>
    </location>
</feature>
<dbReference type="InterPro" id="IPR052337">
    <property type="entry name" value="SAT4-like"/>
</dbReference>
<keyword evidence="5" id="KW-0964">Secreted</keyword>
<keyword evidence="10 16" id="KW-0472">Membrane</keyword>
<evidence type="ECO:0000313" key="19">
    <source>
        <dbReference type="EMBL" id="KAL2801515.1"/>
    </source>
</evidence>
<evidence type="ECO:0000256" key="10">
    <source>
        <dbReference type="ARBA" id="ARBA00023136"/>
    </source>
</evidence>
<organism evidence="19 20">
    <name type="scientific">Aspergillus granulosus</name>
    <dbReference type="NCBI Taxonomy" id="176169"/>
    <lineage>
        <taxon>Eukaryota</taxon>
        <taxon>Fungi</taxon>
        <taxon>Dikarya</taxon>
        <taxon>Ascomycota</taxon>
        <taxon>Pezizomycotina</taxon>
        <taxon>Eurotiomycetes</taxon>
        <taxon>Eurotiomycetidae</taxon>
        <taxon>Eurotiales</taxon>
        <taxon>Aspergillaceae</taxon>
        <taxon>Aspergillus</taxon>
        <taxon>Aspergillus subgen. Nidulantes</taxon>
    </lineage>
</organism>
<feature type="transmembrane region" description="Helical" evidence="16">
    <location>
        <begin position="200"/>
        <end position="222"/>
    </location>
</feature>
<evidence type="ECO:0000256" key="11">
    <source>
        <dbReference type="ARBA" id="ARBA00023157"/>
    </source>
</evidence>
<evidence type="ECO:0000256" key="16">
    <source>
        <dbReference type="SAM" id="Phobius"/>
    </source>
</evidence>
<dbReference type="Pfam" id="PF20684">
    <property type="entry name" value="Fung_rhodopsin"/>
    <property type="match status" value="1"/>
</dbReference>
<feature type="disulfide bond" evidence="14">
    <location>
        <begin position="24"/>
        <end position="64"/>
    </location>
</feature>
<dbReference type="InterPro" id="IPR049326">
    <property type="entry name" value="Rhodopsin_dom_fungi"/>
</dbReference>
<feature type="compositionally biased region" description="Polar residues" evidence="15">
    <location>
        <begin position="348"/>
        <end position="359"/>
    </location>
</feature>
<keyword evidence="11 14" id="KW-1015">Disulfide bond</keyword>
<feature type="chain" id="PRO_5047522975" description="CFEM domain-containing protein" evidence="17">
    <location>
        <begin position="20"/>
        <end position="428"/>
    </location>
</feature>
<keyword evidence="6" id="KW-0325">Glycoprotein</keyword>
<dbReference type="PANTHER" id="PTHR33048:SF143">
    <property type="entry name" value="EXTRACELLULAR MEMBRANE PROTEIN CFEM DOMAIN-CONTAINING PROTEIN-RELATED"/>
    <property type="match status" value="1"/>
</dbReference>
<dbReference type="InterPro" id="IPR008427">
    <property type="entry name" value="Extracellular_membr_CFEM_dom"/>
</dbReference>
<feature type="transmembrane region" description="Helical" evidence="16">
    <location>
        <begin position="161"/>
        <end position="188"/>
    </location>
</feature>
<dbReference type="PROSITE" id="PS52012">
    <property type="entry name" value="CFEM"/>
    <property type="match status" value="1"/>
</dbReference>
<keyword evidence="12" id="KW-0449">Lipoprotein</keyword>
<feature type="transmembrane region" description="Helical" evidence="16">
    <location>
        <begin position="321"/>
        <end position="340"/>
    </location>
</feature>
<evidence type="ECO:0000256" key="2">
    <source>
        <dbReference type="ARBA" id="ARBA00004589"/>
    </source>
</evidence>
<comment type="similarity">
    <text evidence="4">Belongs to the RBT5 family.</text>
</comment>
<feature type="disulfide bond" evidence="14">
    <location>
        <begin position="38"/>
        <end position="45"/>
    </location>
</feature>